<reference evidence="1 2" key="1">
    <citation type="submission" date="2020-02" db="EMBL/GenBank/DDBJ databases">
        <authorList>
            <person name="Chen W.-M."/>
        </authorList>
    </citation>
    <scope>NUCLEOTIDE SEQUENCE [LARGE SCALE GENOMIC DNA]</scope>
    <source>
        <strain evidence="1 2">TWA-26</strain>
    </source>
</reference>
<evidence type="ECO:0008006" key="3">
    <source>
        <dbReference type="Google" id="ProtNLM"/>
    </source>
</evidence>
<sequence length="372" mass="42588">MDASKLLHVLNDLSETDESYIQELIQNLKSYIRNNNSDEITNTIQEIKNEIKLSTIEKYNKSDFEILEKIGGRNYYGKWGEYTLDDILTINSYNVNKTIEDLQEYADDRKDFTDRIERVLDDLNELGIKIHKPSGNNFEIGLLMPDSYTHKKIPFITKDLNRWDKIFKTFKELNGETPDDSELNFVSNGSLQFFIDNSPEVAVCLAVAIERIVNIYKKITEIRVTRLKLKELGINTTEQKSIEKQEKEILNNEIDKISLDIIKDFATKNIEKGRINELKIAVKGHVTYIAKCVDGGMTIEINSPEVNEPKTDGKAASEANKLKTDYDKILKQVELTQKSMDVLKTIGKTGIDIVKYLGNGNAEDENENTETE</sequence>
<dbReference type="EMBL" id="JAAJBV010000003">
    <property type="protein sequence ID" value="NHM04311.1"/>
    <property type="molecule type" value="Genomic_DNA"/>
</dbReference>
<comment type="caution">
    <text evidence="1">The sequence shown here is derived from an EMBL/GenBank/DDBJ whole genome shotgun (WGS) entry which is preliminary data.</text>
</comment>
<name>A0ABX0IB04_9FLAO</name>
<protein>
    <recommendedName>
        <fullName evidence="3">AbiTii domain-containing protein</fullName>
    </recommendedName>
</protein>
<evidence type="ECO:0000313" key="1">
    <source>
        <dbReference type="EMBL" id="NHM04311.1"/>
    </source>
</evidence>
<gene>
    <name evidence="1" type="ORF">G4L40_06275</name>
</gene>
<evidence type="ECO:0000313" key="2">
    <source>
        <dbReference type="Proteomes" id="UP000761423"/>
    </source>
</evidence>
<keyword evidence="2" id="KW-1185">Reference proteome</keyword>
<proteinExistence type="predicted"/>
<dbReference type="RefSeq" id="WP_166236349.1">
    <property type="nucleotide sequence ID" value="NZ_JAAJBV010000003.1"/>
</dbReference>
<dbReference type="Proteomes" id="UP000761423">
    <property type="component" value="Unassembled WGS sequence"/>
</dbReference>
<organism evidence="1 2">
    <name type="scientific">Flavobacterium celericrescens</name>
    <dbReference type="NCBI Taxonomy" id="2709780"/>
    <lineage>
        <taxon>Bacteria</taxon>
        <taxon>Pseudomonadati</taxon>
        <taxon>Bacteroidota</taxon>
        <taxon>Flavobacteriia</taxon>
        <taxon>Flavobacteriales</taxon>
        <taxon>Flavobacteriaceae</taxon>
        <taxon>Flavobacterium</taxon>
    </lineage>
</organism>
<accession>A0ABX0IB04</accession>